<dbReference type="OrthoDB" id="9810282at2"/>
<dbReference type="eggNOG" id="COG2865">
    <property type="taxonomic scope" value="Bacteria"/>
</dbReference>
<reference key="1">
    <citation type="submission" date="2010-11" db="EMBL/GenBank/DDBJ databases">
        <title>The complete genome of Leadbetterella byssophila DSM 17132.</title>
        <authorList>
            <consortium name="US DOE Joint Genome Institute (JGI-PGF)"/>
            <person name="Lucas S."/>
            <person name="Copeland A."/>
            <person name="Lapidus A."/>
            <person name="Glavina del Rio T."/>
            <person name="Dalin E."/>
            <person name="Tice H."/>
            <person name="Bruce D."/>
            <person name="Goodwin L."/>
            <person name="Pitluck S."/>
            <person name="Kyrpides N."/>
            <person name="Mavromatis K."/>
            <person name="Ivanova N."/>
            <person name="Teshima H."/>
            <person name="Brettin T."/>
            <person name="Detter J.C."/>
            <person name="Han C."/>
            <person name="Tapia R."/>
            <person name="Land M."/>
            <person name="Hauser L."/>
            <person name="Markowitz V."/>
            <person name="Cheng J.-F."/>
            <person name="Hugenholtz P."/>
            <person name="Woyke T."/>
            <person name="Wu D."/>
            <person name="Tindall B."/>
            <person name="Pomrenke H.G."/>
            <person name="Brambilla E."/>
            <person name="Klenk H.-P."/>
            <person name="Eisen J.A."/>
        </authorList>
    </citation>
    <scope>NUCLEOTIDE SEQUENCE [LARGE SCALE GENOMIC DNA]</scope>
    <source>
        <strain>DSM 17132</strain>
    </source>
</reference>
<dbReference type="Pfam" id="PF04326">
    <property type="entry name" value="SLFN_AlbA_2"/>
    <property type="match status" value="1"/>
</dbReference>
<organism evidence="2 3">
    <name type="scientific">Leadbetterella byssophila (strain DSM 17132 / JCM 16389 / KACC 11308 / NBRC 106382 / 4M15)</name>
    <dbReference type="NCBI Taxonomy" id="649349"/>
    <lineage>
        <taxon>Bacteria</taxon>
        <taxon>Pseudomonadati</taxon>
        <taxon>Bacteroidota</taxon>
        <taxon>Cytophagia</taxon>
        <taxon>Cytophagales</taxon>
        <taxon>Leadbetterellaceae</taxon>
        <taxon>Leadbetterella</taxon>
    </lineage>
</organism>
<dbReference type="Gene3D" id="3.30.950.30">
    <property type="entry name" value="Schlafen, AAA domain"/>
    <property type="match status" value="1"/>
</dbReference>
<dbReference type="PANTHER" id="PTHR30595">
    <property type="entry name" value="GLPR-RELATED TRANSCRIPTIONAL REPRESSOR"/>
    <property type="match status" value="1"/>
</dbReference>
<proteinExistence type="predicted"/>
<evidence type="ECO:0000259" key="1">
    <source>
        <dbReference type="Pfam" id="PF04326"/>
    </source>
</evidence>
<dbReference type="InterPro" id="IPR007421">
    <property type="entry name" value="Schlafen_AlbA_2_dom"/>
</dbReference>
<dbReference type="KEGG" id="lby:Lbys_2719"/>
<evidence type="ECO:0000313" key="3">
    <source>
        <dbReference type="Proteomes" id="UP000007435"/>
    </source>
</evidence>
<protein>
    <submittedName>
        <fullName evidence="2">Transcriptional regulator</fullName>
    </submittedName>
</protein>
<keyword evidence="3" id="KW-1185">Reference proteome</keyword>
<dbReference type="HOGENOM" id="CLU_109319_0_0_10"/>
<dbReference type="InterPro" id="IPR038461">
    <property type="entry name" value="Schlafen_AlbA_2_dom_sf"/>
</dbReference>
<dbReference type="STRING" id="649349.Lbys_2719"/>
<reference evidence="2 3" key="2">
    <citation type="journal article" date="2011" name="Stand. Genomic Sci.">
        <title>Complete genome sequence of Leadbetterella byssophila type strain (4M15).</title>
        <authorList>
            <person name="Abt B."/>
            <person name="Teshima H."/>
            <person name="Lucas S."/>
            <person name="Lapidus A."/>
            <person name="Del Rio T.G."/>
            <person name="Nolan M."/>
            <person name="Tice H."/>
            <person name="Cheng J.F."/>
            <person name="Pitluck S."/>
            <person name="Liolios K."/>
            <person name="Pagani I."/>
            <person name="Ivanova N."/>
            <person name="Mavromatis K."/>
            <person name="Pati A."/>
            <person name="Tapia R."/>
            <person name="Han C."/>
            <person name="Goodwin L."/>
            <person name="Chen A."/>
            <person name="Palaniappan K."/>
            <person name="Land M."/>
            <person name="Hauser L."/>
            <person name="Chang Y.J."/>
            <person name="Jeffries C.D."/>
            <person name="Rohde M."/>
            <person name="Goker M."/>
            <person name="Tindall B.J."/>
            <person name="Detter J.C."/>
            <person name="Woyke T."/>
            <person name="Bristow J."/>
            <person name="Eisen J.A."/>
            <person name="Markowitz V."/>
            <person name="Hugenholtz P."/>
            <person name="Klenk H.P."/>
            <person name="Kyrpides N.C."/>
        </authorList>
    </citation>
    <scope>NUCLEOTIDE SEQUENCE [LARGE SCALE GENOMIC DNA]</scope>
    <source>
        <strain evidence="3">DSM 17132 / JCM 16389 / KACC 11308 / NBRC 106382 / 4M15</strain>
    </source>
</reference>
<feature type="domain" description="Schlafen AlbA-2" evidence="1">
    <location>
        <begin position="15"/>
        <end position="133"/>
    </location>
</feature>
<dbReference type="EMBL" id="CP002305">
    <property type="protein sequence ID" value="ADQ18381.1"/>
    <property type="molecule type" value="Genomic_DNA"/>
</dbReference>
<sequence>MLELKDLKKLVKEGEGSKLEFKLKSTHPDKIMREVVAFANTQGGTLLLGVADNGELSGLKFPDEDAFVMERSFAKFIYPPVHYSKQEIQLENGRPILAYHIRKSEEHLIYFNPTGDSSDRKVYVRNADRSIQASKEVREILKERLKEKNYRFHYGEKEEILMKYLDQHGKITVNMFSKVADIPLKQASKTLILLVLARVLQVFANESEDQFALA</sequence>
<name>E4RQT8_LEAB4</name>
<gene>
    <name evidence="2" type="ordered locus">Lbys_2719</name>
</gene>
<dbReference type="AlphaFoldDB" id="E4RQT8"/>
<accession>E4RQT8</accession>
<evidence type="ECO:0000313" key="2">
    <source>
        <dbReference type="EMBL" id="ADQ18381.1"/>
    </source>
</evidence>
<dbReference type="PANTHER" id="PTHR30595:SF6">
    <property type="entry name" value="SCHLAFEN ALBA-2 DOMAIN-CONTAINING PROTEIN"/>
    <property type="match status" value="1"/>
</dbReference>
<dbReference type="Proteomes" id="UP000007435">
    <property type="component" value="Chromosome"/>
</dbReference>
<dbReference type="RefSeq" id="WP_013409415.1">
    <property type="nucleotide sequence ID" value="NC_014655.1"/>
</dbReference>